<evidence type="ECO:0000256" key="1">
    <source>
        <dbReference type="SAM" id="Phobius"/>
    </source>
</evidence>
<dbReference type="InterPro" id="IPR001387">
    <property type="entry name" value="Cro/C1-type_HTH"/>
</dbReference>
<proteinExistence type="predicted"/>
<dbReference type="InterPro" id="IPR010982">
    <property type="entry name" value="Lambda_DNA-bd_dom_sf"/>
</dbReference>
<dbReference type="CDD" id="cd00093">
    <property type="entry name" value="HTH_XRE"/>
    <property type="match status" value="1"/>
</dbReference>
<organism evidence="3 4">
    <name type="scientific">Sphingobacterium thalpophilum</name>
    <dbReference type="NCBI Taxonomy" id="259"/>
    <lineage>
        <taxon>Bacteria</taxon>
        <taxon>Pseudomonadati</taxon>
        <taxon>Bacteroidota</taxon>
        <taxon>Sphingobacteriia</taxon>
        <taxon>Sphingobacteriales</taxon>
        <taxon>Sphingobacteriaceae</taxon>
        <taxon>Sphingobacterium</taxon>
    </lineage>
</organism>
<keyword evidence="1" id="KW-0472">Membrane</keyword>
<keyword evidence="1" id="KW-0812">Transmembrane</keyword>
<name>A0ABV4HK75_9SPHI</name>
<feature type="domain" description="HTH cro/C1-type" evidence="2">
    <location>
        <begin position="4"/>
        <end position="58"/>
    </location>
</feature>
<sequence>MNNLLQIREQLKLTQEELAEKSGISVRTIQRIEAGQPPKGYTLKALMKALEVEEMDLINMTAVQMENSETVKWNKIINLSALPLLLAPPFNVLVPLLLIYLKKQYNIVNRQLISIQILATLVAIVLFIFVLILNDWLEVKSKFIELIPLLWIFANGVIIVRNAIAIGRGAKPRIWPNISII</sequence>
<dbReference type="Proteomes" id="UP001566204">
    <property type="component" value="Unassembled WGS sequence"/>
</dbReference>
<dbReference type="RefSeq" id="WP_324755663.1">
    <property type="nucleotide sequence ID" value="NZ_CP141191.1"/>
</dbReference>
<evidence type="ECO:0000313" key="4">
    <source>
        <dbReference type="Proteomes" id="UP001566204"/>
    </source>
</evidence>
<dbReference type="SMART" id="SM00530">
    <property type="entry name" value="HTH_XRE"/>
    <property type="match status" value="1"/>
</dbReference>
<dbReference type="EMBL" id="JBEOQB010000005">
    <property type="protein sequence ID" value="MEZ0453648.1"/>
    <property type="molecule type" value="Genomic_DNA"/>
</dbReference>
<feature type="transmembrane region" description="Helical" evidence="1">
    <location>
        <begin position="146"/>
        <end position="164"/>
    </location>
</feature>
<dbReference type="PROSITE" id="PS50943">
    <property type="entry name" value="HTH_CROC1"/>
    <property type="match status" value="1"/>
</dbReference>
<evidence type="ECO:0000313" key="3">
    <source>
        <dbReference type="EMBL" id="MEZ0453648.1"/>
    </source>
</evidence>
<feature type="transmembrane region" description="Helical" evidence="1">
    <location>
        <begin position="113"/>
        <end position="134"/>
    </location>
</feature>
<dbReference type="SUPFAM" id="SSF47413">
    <property type="entry name" value="lambda repressor-like DNA-binding domains"/>
    <property type="match status" value="1"/>
</dbReference>
<evidence type="ECO:0000259" key="2">
    <source>
        <dbReference type="PROSITE" id="PS50943"/>
    </source>
</evidence>
<accession>A0ABV4HK75</accession>
<feature type="transmembrane region" description="Helical" evidence="1">
    <location>
        <begin position="76"/>
        <end position="101"/>
    </location>
</feature>
<keyword evidence="1" id="KW-1133">Transmembrane helix</keyword>
<protein>
    <submittedName>
        <fullName evidence="3">Helix-turn-helix transcriptional regulator</fullName>
    </submittedName>
</protein>
<dbReference type="Gene3D" id="1.10.260.40">
    <property type="entry name" value="lambda repressor-like DNA-binding domains"/>
    <property type="match status" value="1"/>
</dbReference>
<gene>
    <name evidence="3" type="ORF">ABTW24_18810</name>
</gene>
<comment type="caution">
    <text evidence="3">The sequence shown here is derived from an EMBL/GenBank/DDBJ whole genome shotgun (WGS) entry which is preliminary data.</text>
</comment>
<reference evidence="3 4" key="1">
    <citation type="submission" date="2024-06" db="EMBL/GenBank/DDBJ databases">
        <title>Soil Sphingobacterium thalpophilum.</title>
        <authorList>
            <person name="Yang J."/>
            <person name="Li J."/>
        </authorList>
    </citation>
    <scope>NUCLEOTIDE SEQUENCE [LARGE SCALE GENOMIC DNA]</scope>
    <source>
        <strain evidence="3 4">22g91tb</strain>
    </source>
</reference>
<keyword evidence="4" id="KW-1185">Reference proteome</keyword>
<dbReference type="Pfam" id="PF01381">
    <property type="entry name" value="HTH_3"/>
    <property type="match status" value="1"/>
</dbReference>